<sequence length="145" mass="16346">MKNETLIIRSFLERRQVATIAAVQAGRPFCFNCFYGFDPENWLLMFKSSPGSRQVSLFENGITVAGTILGEKTSLHFNAGAQFEGEVVEDEATQAKAAAMYYKQFPISMLIDGKVLVIKLSMVRMTQTQAGFRNKHHWLRDGEAF</sequence>
<dbReference type="RefSeq" id="WP_341839683.1">
    <property type="nucleotide sequence ID" value="NZ_CP149792.1"/>
</dbReference>
<protein>
    <recommendedName>
        <fullName evidence="3">Pyridoxamine 5'-phosphate oxidase putative domain-containing protein</fullName>
    </recommendedName>
</protein>
<reference evidence="1 2" key="1">
    <citation type="submission" date="2024-03" db="EMBL/GenBank/DDBJ databases">
        <title>Chitinophaga caseinilytica sp. nov., a casein hydrolysing bacterium isolated from forest soil.</title>
        <authorList>
            <person name="Lee D.S."/>
            <person name="Han D.M."/>
            <person name="Baek J.H."/>
            <person name="Choi D.G."/>
            <person name="Jeon J.H."/>
            <person name="Jeon C.O."/>
        </authorList>
    </citation>
    <scope>NUCLEOTIDE SEQUENCE [LARGE SCALE GENOMIC DNA]</scope>
    <source>
        <strain evidence="1 2">KACC 19118</strain>
    </source>
</reference>
<dbReference type="EMBL" id="CP150096">
    <property type="protein sequence ID" value="WZN44924.1"/>
    <property type="molecule type" value="Genomic_DNA"/>
</dbReference>
<dbReference type="Gene3D" id="2.30.110.10">
    <property type="entry name" value="Electron Transport, Fmn-binding Protein, Chain A"/>
    <property type="match status" value="1"/>
</dbReference>
<dbReference type="Proteomes" id="UP001449657">
    <property type="component" value="Chromosome"/>
</dbReference>
<evidence type="ECO:0000313" key="1">
    <source>
        <dbReference type="EMBL" id="WZN44924.1"/>
    </source>
</evidence>
<organism evidence="1 2">
    <name type="scientific">Chitinophaga caseinilytica</name>
    <dbReference type="NCBI Taxonomy" id="2267521"/>
    <lineage>
        <taxon>Bacteria</taxon>
        <taxon>Pseudomonadati</taxon>
        <taxon>Bacteroidota</taxon>
        <taxon>Chitinophagia</taxon>
        <taxon>Chitinophagales</taxon>
        <taxon>Chitinophagaceae</taxon>
        <taxon>Chitinophaga</taxon>
    </lineage>
</organism>
<dbReference type="SUPFAM" id="SSF50475">
    <property type="entry name" value="FMN-binding split barrel"/>
    <property type="match status" value="1"/>
</dbReference>
<gene>
    <name evidence="1" type="ORF">WJU22_18675</name>
</gene>
<accession>A0ABZ2YZI6</accession>
<evidence type="ECO:0000313" key="2">
    <source>
        <dbReference type="Proteomes" id="UP001449657"/>
    </source>
</evidence>
<name>A0ABZ2YZI6_9BACT</name>
<keyword evidence="2" id="KW-1185">Reference proteome</keyword>
<proteinExistence type="predicted"/>
<dbReference type="InterPro" id="IPR012349">
    <property type="entry name" value="Split_barrel_FMN-bd"/>
</dbReference>
<evidence type="ECO:0008006" key="3">
    <source>
        <dbReference type="Google" id="ProtNLM"/>
    </source>
</evidence>